<dbReference type="Gene3D" id="1.10.287.1080">
    <property type="entry name" value="MazG-like"/>
    <property type="match status" value="1"/>
</dbReference>
<protein>
    <submittedName>
        <fullName evidence="1">Nucleotide pyrophosphohydrolase</fullName>
    </submittedName>
</protein>
<comment type="caution">
    <text evidence="1">The sequence shown here is derived from an EMBL/GenBank/DDBJ whole genome shotgun (WGS) entry which is preliminary data.</text>
</comment>
<dbReference type="InterPro" id="IPR025984">
    <property type="entry name" value="DCTPP"/>
</dbReference>
<dbReference type="PIRSF" id="PIRSF029826">
    <property type="entry name" value="UCP029826_pph"/>
    <property type="match status" value="1"/>
</dbReference>
<name>A0ABP9ZHM1_9LACO</name>
<dbReference type="PANTHER" id="PTHR46523:SF1">
    <property type="entry name" value="DCTP PYROPHOSPHATASE 1"/>
    <property type="match status" value="1"/>
</dbReference>
<dbReference type="RefSeq" id="WP_053949496.1">
    <property type="nucleotide sequence ID" value="NZ_BAABVV010000033.1"/>
</dbReference>
<keyword evidence="2" id="KW-1185">Reference proteome</keyword>
<dbReference type="EMBL" id="BAABVV010000033">
    <property type="protein sequence ID" value="GAA6114310.1"/>
    <property type="molecule type" value="Genomic_DNA"/>
</dbReference>
<evidence type="ECO:0000313" key="1">
    <source>
        <dbReference type="EMBL" id="GAA6114310.1"/>
    </source>
</evidence>
<dbReference type="Proteomes" id="UP001438112">
    <property type="component" value="Unassembled WGS sequence"/>
</dbReference>
<gene>
    <name evidence="1" type="ORF">AP20H10_06730</name>
</gene>
<proteinExistence type="predicted"/>
<dbReference type="Pfam" id="PF12643">
    <property type="entry name" value="MazG-like"/>
    <property type="match status" value="1"/>
</dbReference>
<dbReference type="SUPFAM" id="SSF101386">
    <property type="entry name" value="all-alpha NTP pyrophosphatases"/>
    <property type="match status" value="1"/>
</dbReference>
<sequence>MEYNDIISELINFRDSHNWKDFHSLISLSRAMGIEASEVEKVFLWKTDDSQLSEKNKQELKLEVADVLIYCYYMCEKLNVNPNDIIQEKININTDRKWNFK</sequence>
<evidence type="ECO:0000313" key="2">
    <source>
        <dbReference type="Proteomes" id="UP001438112"/>
    </source>
</evidence>
<dbReference type="InterPro" id="IPR052555">
    <property type="entry name" value="dCTP_Pyrophosphatase"/>
</dbReference>
<dbReference type="PANTHER" id="PTHR46523">
    <property type="entry name" value="DCTP PYROPHOSPHATASE 1"/>
    <property type="match status" value="1"/>
</dbReference>
<accession>A0ABP9ZHM1</accession>
<reference evidence="1 2" key="1">
    <citation type="submission" date="2024-03" db="EMBL/GenBank/DDBJ databases">
        <title>Inconsistent identification of Apilactobacillus kunkeei-related strains obtained by well-developed overall genome related indices.</title>
        <authorList>
            <person name="Maeno S."/>
            <person name="Endo A."/>
        </authorList>
    </citation>
    <scope>NUCLEOTIDE SEQUENCE [LARGE SCALE GENOMIC DNA]</scope>
    <source>
        <strain evidence="1 2">20H-10</strain>
    </source>
</reference>
<organism evidence="1 2">
    <name type="scientific">Apilactobacillus apinorum</name>
    <dbReference type="NCBI Taxonomy" id="1218495"/>
    <lineage>
        <taxon>Bacteria</taxon>
        <taxon>Bacillati</taxon>
        <taxon>Bacillota</taxon>
        <taxon>Bacilli</taxon>
        <taxon>Lactobacillales</taxon>
        <taxon>Lactobacillaceae</taxon>
        <taxon>Apilactobacillus</taxon>
    </lineage>
</organism>